<dbReference type="GO" id="GO:0016887">
    <property type="term" value="F:ATP hydrolysis activity"/>
    <property type="evidence" value="ECO:0007669"/>
    <property type="project" value="InterPro"/>
</dbReference>
<sequence length="381" mass="42411">MSSITTEPIDARRQSALLSYHKRLTELRQNENTLKERKCIAFPSTIERLGLKKLSSDFEKSENDIKALQSVGQIIGEIIKSLDADRSSSGPRYIVGCRSNIDRNRLVSGCRVSLDITTLTIMRILPREVDPLVFNMTNEHEGPGDVSFASVGGLANQIRALREVIELPLLNPELFLRVGVAPPKGVLLYGPPGTGKTLLARAVAATLNVSFLKVVASAIVDKYIGESARIIREMFGKSKGHSWRYARCNANAKLLNQMDGFDVLGKVKVIMATNRPDILDPALLRPGRLDRKIEIPLPNEQDRLDILKIHAEKMNKSGEFGNITLLANEFNGADLRNICTEAGMVAIRAERDYVIQDDFMKSVRKVAESKKLESKLEYEKL</sequence>
<dbReference type="InterPro" id="IPR041569">
    <property type="entry name" value="AAA_lid_3"/>
</dbReference>
<evidence type="ECO:0000256" key="5">
    <source>
        <dbReference type="RuleBase" id="RU003651"/>
    </source>
</evidence>
<dbReference type="AlphaFoldDB" id="A0A098VPH6"/>
<dbReference type="InterPro" id="IPR050221">
    <property type="entry name" value="26S_Proteasome_ATPase"/>
</dbReference>
<evidence type="ECO:0000256" key="2">
    <source>
        <dbReference type="ARBA" id="ARBA00022741"/>
    </source>
</evidence>
<dbReference type="InterPro" id="IPR027417">
    <property type="entry name" value="P-loop_NTPase"/>
</dbReference>
<keyword evidence="2 5" id="KW-0547">Nucleotide-binding</keyword>
<feature type="domain" description="AAA+ ATPase" evidence="6">
    <location>
        <begin position="182"/>
        <end position="299"/>
    </location>
</feature>
<evidence type="ECO:0000256" key="1">
    <source>
        <dbReference type="ARBA" id="ARBA00006914"/>
    </source>
</evidence>
<dbReference type="InterPro" id="IPR012340">
    <property type="entry name" value="NA-bd_OB-fold"/>
</dbReference>
<keyword evidence="4" id="KW-0647">Proteasome</keyword>
<keyword evidence="8" id="KW-1185">Reference proteome</keyword>
<dbReference type="GeneID" id="25260171"/>
<dbReference type="SMART" id="SM00382">
    <property type="entry name" value="AAA"/>
    <property type="match status" value="1"/>
</dbReference>
<dbReference type="GO" id="GO:0006508">
    <property type="term" value="P:proteolysis"/>
    <property type="evidence" value="ECO:0007669"/>
    <property type="project" value="UniProtKB-KW"/>
</dbReference>
<dbReference type="Pfam" id="PF00004">
    <property type="entry name" value="AAA"/>
    <property type="match status" value="1"/>
</dbReference>
<name>A0A098VPH6_9MICR</name>
<evidence type="ECO:0000313" key="8">
    <source>
        <dbReference type="Proteomes" id="UP000029725"/>
    </source>
</evidence>
<dbReference type="FunFam" id="3.40.50.300:FF:002861">
    <property type="entry name" value="Cell division control protein 48 homolog E"/>
    <property type="match status" value="1"/>
</dbReference>
<evidence type="ECO:0000256" key="3">
    <source>
        <dbReference type="ARBA" id="ARBA00022840"/>
    </source>
</evidence>
<dbReference type="Gene3D" id="1.10.8.60">
    <property type="match status" value="1"/>
</dbReference>
<dbReference type="InterPro" id="IPR003960">
    <property type="entry name" value="ATPase_AAA_CS"/>
</dbReference>
<keyword evidence="3 5" id="KW-0067">ATP-binding</keyword>
<dbReference type="RefSeq" id="XP_013237379.1">
    <property type="nucleotide sequence ID" value="XM_013381925.1"/>
</dbReference>
<dbReference type="GO" id="GO:0005524">
    <property type="term" value="F:ATP binding"/>
    <property type="evidence" value="ECO:0007669"/>
    <property type="project" value="UniProtKB-KW"/>
</dbReference>
<dbReference type="InterPro" id="IPR003593">
    <property type="entry name" value="AAA+_ATPase"/>
</dbReference>
<keyword evidence="7" id="KW-0645">Protease</keyword>
<dbReference type="PROSITE" id="PS00674">
    <property type="entry name" value="AAA"/>
    <property type="match status" value="1"/>
</dbReference>
<dbReference type="VEuPathDB" id="MicrosporidiaDB:DI09_4p350"/>
<evidence type="ECO:0000313" key="7">
    <source>
        <dbReference type="EMBL" id="KGG50952.1"/>
    </source>
</evidence>
<dbReference type="HOGENOM" id="CLU_000688_2_2_1"/>
<dbReference type="Gene3D" id="3.40.50.300">
    <property type="entry name" value="P-loop containing nucleotide triphosphate hydrolases"/>
    <property type="match status" value="2"/>
</dbReference>
<dbReference type="EMBL" id="JMKJ01000444">
    <property type="protein sequence ID" value="KGG50952.1"/>
    <property type="molecule type" value="Genomic_DNA"/>
</dbReference>
<dbReference type="Proteomes" id="UP000029725">
    <property type="component" value="Unassembled WGS sequence"/>
</dbReference>
<organism evidence="7 8">
    <name type="scientific">Mitosporidium daphniae</name>
    <dbReference type="NCBI Taxonomy" id="1485682"/>
    <lineage>
        <taxon>Eukaryota</taxon>
        <taxon>Fungi</taxon>
        <taxon>Fungi incertae sedis</taxon>
        <taxon>Microsporidia</taxon>
        <taxon>Mitosporidium</taxon>
    </lineage>
</organism>
<dbReference type="GO" id="GO:0008233">
    <property type="term" value="F:peptidase activity"/>
    <property type="evidence" value="ECO:0007669"/>
    <property type="project" value="UniProtKB-KW"/>
</dbReference>
<dbReference type="InterPro" id="IPR003959">
    <property type="entry name" value="ATPase_AAA_core"/>
</dbReference>
<keyword evidence="7" id="KW-0378">Hydrolase</keyword>
<dbReference type="Gene3D" id="2.40.50.140">
    <property type="entry name" value="Nucleic acid-binding proteins"/>
    <property type="match status" value="1"/>
</dbReference>
<gene>
    <name evidence="7" type="ORF">DI09_4p350</name>
</gene>
<dbReference type="OrthoDB" id="1664597at2759"/>
<dbReference type="SUPFAM" id="SSF52540">
    <property type="entry name" value="P-loop containing nucleoside triphosphate hydrolases"/>
    <property type="match status" value="1"/>
</dbReference>
<comment type="similarity">
    <text evidence="1 5">Belongs to the AAA ATPase family.</text>
</comment>
<comment type="caution">
    <text evidence="7">The sequence shown here is derived from an EMBL/GenBank/DDBJ whole genome shotgun (WGS) entry which is preliminary data.</text>
</comment>
<evidence type="ECO:0000259" key="6">
    <source>
        <dbReference type="SMART" id="SM00382"/>
    </source>
</evidence>
<proteinExistence type="inferred from homology"/>
<reference evidence="7 8" key="1">
    <citation type="submission" date="2014-04" db="EMBL/GenBank/DDBJ databases">
        <title>A new species of microsporidia sheds light on the evolution of extreme parasitism.</title>
        <authorList>
            <person name="Haag K.L."/>
            <person name="James T.Y."/>
            <person name="Larsson R."/>
            <person name="Schaer T.M."/>
            <person name="Refardt D."/>
            <person name="Pombert J.-F."/>
            <person name="Ebert D."/>
        </authorList>
    </citation>
    <scope>NUCLEOTIDE SEQUENCE [LARGE SCALE GENOMIC DNA]</scope>
    <source>
        <strain evidence="7 8">UGP3</strain>
        <tissue evidence="7">Spores</tissue>
    </source>
</reference>
<dbReference type="GO" id="GO:0008540">
    <property type="term" value="C:proteasome regulatory particle, base subcomplex"/>
    <property type="evidence" value="ECO:0007669"/>
    <property type="project" value="UniProtKB-ARBA"/>
</dbReference>
<accession>A0A098VPH6</accession>
<evidence type="ECO:0000256" key="4">
    <source>
        <dbReference type="ARBA" id="ARBA00022942"/>
    </source>
</evidence>
<dbReference type="Pfam" id="PF17862">
    <property type="entry name" value="AAA_lid_3"/>
    <property type="match status" value="1"/>
</dbReference>
<dbReference type="PANTHER" id="PTHR23073">
    <property type="entry name" value="26S PROTEASOME REGULATORY SUBUNIT"/>
    <property type="match status" value="1"/>
</dbReference>
<protein>
    <submittedName>
        <fullName evidence="7">26S protease subunit Rpt4</fullName>
    </submittedName>
</protein>